<reference evidence="4" key="1">
    <citation type="journal article" date="2019" name="Int. J. Syst. Evol. Microbiol.">
        <title>The Global Catalogue of Microorganisms (GCM) 10K type strain sequencing project: providing services to taxonomists for standard genome sequencing and annotation.</title>
        <authorList>
            <consortium name="The Broad Institute Genomics Platform"/>
            <consortium name="The Broad Institute Genome Sequencing Center for Infectious Disease"/>
            <person name="Wu L."/>
            <person name="Ma J."/>
        </authorList>
    </citation>
    <scope>NUCLEOTIDE SEQUENCE [LARGE SCALE GENOMIC DNA]</scope>
    <source>
        <strain evidence="4">ICMP 19430</strain>
    </source>
</reference>
<feature type="chain" id="PRO_5046793225" evidence="1">
    <location>
        <begin position="27"/>
        <end position="231"/>
    </location>
</feature>
<evidence type="ECO:0000256" key="1">
    <source>
        <dbReference type="SAM" id="SignalP"/>
    </source>
</evidence>
<accession>A0ABW2RSC0</accession>
<sequence>MRLKKFAATSLMAIAALGVGAGTSYAAPAAPAPETIDWSSKIEGQSVVTTIDAGAFKVSGDGKNIELQDNAGKAVVSLPLAFQLNDLKFPMEQKVSEDGKTVTLTPIFDLGKAKPVTPADRGDRNIGGIGIKDIASPAENLLAQETFNAQLAVATASGALVGTIIGAVVGGIVGAPTLVGMLATIPVGATVGGIVGTIAVGGPTLIAAGIGLGQTLLAEPGTSQYAEHLQK</sequence>
<dbReference type="Pfam" id="PF26059">
    <property type="entry name" value="DUF8020"/>
    <property type="match status" value="1"/>
</dbReference>
<protein>
    <submittedName>
        <fullName evidence="3">Ammonium transporter</fullName>
    </submittedName>
</protein>
<dbReference type="Proteomes" id="UP001596484">
    <property type="component" value="Unassembled WGS sequence"/>
</dbReference>
<evidence type="ECO:0000313" key="3">
    <source>
        <dbReference type="EMBL" id="MFC7446449.1"/>
    </source>
</evidence>
<comment type="caution">
    <text evidence="3">The sequence shown here is derived from an EMBL/GenBank/DDBJ whole genome shotgun (WGS) entry which is preliminary data.</text>
</comment>
<organism evidence="3 4">
    <name type="scientific">Rhodococcus daqingensis</name>
    <dbReference type="NCBI Taxonomy" id="2479363"/>
    <lineage>
        <taxon>Bacteria</taxon>
        <taxon>Bacillati</taxon>
        <taxon>Actinomycetota</taxon>
        <taxon>Actinomycetes</taxon>
        <taxon>Mycobacteriales</taxon>
        <taxon>Nocardiaceae</taxon>
        <taxon>Rhodococcus</taxon>
    </lineage>
</organism>
<feature type="domain" description="DUF8020" evidence="2">
    <location>
        <begin position="36"/>
        <end position="107"/>
    </location>
</feature>
<evidence type="ECO:0000259" key="2">
    <source>
        <dbReference type="Pfam" id="PF26059"/>
    </source>
</evidence>
<name>A0ABW2RSC0_9NOCA</name>
<keyword evidence="1" id="KW-0732">Signal</keyword>
<feature type="signal peptide" evidence="1">
    <location>
        <begin position="1"/>
        <end position="26"/>
    </location>
</feature>
<dbReference type="RefSeq" id="WP_378400622.1">
    <property type="nucleotide sequence ID" value="NZ_JBHTCS010000001.1"/>
</dbReference>
<dbReference type="EMBL" id="JBHTCS010000001">
    <property type="protein sequence ID" value="MFC7446449.1"/>
    <property type="molecule type" value="Genomic_DNA"/>
</dbReference>
<dbReference type="InterPro" id="IPR058333">
    <property type="entry name" value="DUF8020"/>
</dbReference>
<gene>
    <name evidence="3" type="ORF">ACFQS9_00945</name>
</gene>
<keyword evidence="4" id="KW-1185">Reference proteome</keyword>
<evidence type="ECO:0000313" key="4">
    <source>
        <dbReference type="Proteomes" id="UP001596484"/>
    </source>
</evidence>
<proteinExistence type="predicted"/>